<name>A0A251L2V9_MANES</name>
<feature type="compositionally biased region" description="Polar residues" evidence="3">
    <location>
        <begin position="566"/>
        <end position="584"/>
    </location>
</feature>
<feature type="region of interest" description="Disordered" evidence="3">
    <location>
        <begin position="255"/>
        <end position="308"/>
    </location>
</feature>
<evidence type="ECO:0000256" key="2">
    <source>
        <dbReference type="ARBA" id="ARBA00023242"/>
    </source>
</evidence>
<feature type="compositionally biased region" description="Polar residues" evidence="3">
    <location>
        <begin position="260"/>
        <end position="269"/>
    </location>
</feature>
<dbReference type="AlphaFoldDB" id="A0A251L2V9"/>
<dbReference type="PANTHER" id="PTHR13052">
    <property type="entry name" value="NFRKB-RELATED"/>
    <property type="match status" value="1"/>
</dbReference>
<dbReference type="GO" id="GO:0031011">
    <property type="term" value="C:Ino80 complex"/>
    <property type="evidence" value="ECO:0007669"/>
    <property type="project" value="InterPro"/>
</dbReference>
<evidence type="ECO:0000259" key="4">
    <source>
        <dbReference type="PROSITE" id="PS51916"/>
    </source>
</evidence>
<feature type="compositionally biased region" description="Polar residues" evidence="3">
    <location>
        <begin position="533"/>
        <end position="551"/>
    </location>
</feature>
<dbReference type="EMBL" id="CM004390">
    <property type="protein sequence ID" value="OAY52562.1"/>
    <property type="molecule type" value="Genomic_DNA"/>
</dbReference>
<protein>
    <recommendedName>
        <fullName evidence="4">DEUBAD domain-containing protein</fullName>
    </recommendedName>
</protein>
<evidence type="ECO:0000256" key="1">
    <source>
        <dbReference type="ARBA" id="ARBA00004123"/>
    </source>
</evidence>
<dbReference type="PROSITE" id="PS51916">
    <property type="entry name" value="DEUBAD"/>
    <property type="match status" value="1"/>
</dbReference>
<feature type="compositionally biased region" description="Basic and acidic residues" evidence="3">
    <location>
        <begin position="272"/>
        <end position="291"/>
    </location>
</feature>
<feature type="domain" description="DEUBAD" evidence="4">
    <location>
        <begin position="90"/>
        <end position="201"/>
    </location>
</feature>
<comment type="subcellular location">
    <subcellularLocation>
        <location evidence="1">Nucleus</location>
    </subcellularLocation>
</comment>
<dbReference type="CDD" id="cd21865">
    <property type="entry name" value="DEUBAD_NFRKB"/>
    <property type="match status" value="1"/>
</dbReference>
<dbReference type="EMBL" id="CM004390">
    <property type="protein sequence ID" value="OAY52561.1"/>
    <property type="molecule type" value="Genomic_DNA"/>
</dbReference>
<feature type="region of interest" description="Disordered" evidence="3">
    <location>
        <begin position="529"/>
        <end position="584"/>
    </location>
</feature>
<accession>A0A251L2V9</accession>
<feature type="region of interest" description="Disordered" evidence="3">
    <location>
        <begin position="453"/>
        <end position="483"/>
    </location>
</feature>
<feature type="compositionally biased region" description="Basic and acidic residues" evidence="3">
    <location>
        <begin position="453"/>
        <end position="474"/>
    </location>
</feature>
<dbReference type="STRING" id="3983.A0A251L2V9"/>
<dbReference type="InterPro" id="IPR024867">
    <property type="entry name" value="NFRKB"/>
</dbReference>
<feature type="region of interest" description="Disordered" evidence="3">
    <location>
        <begin position="907"/>
        <end position="927"/>
    </location>
</feature>
<sequence>MAADHRRKRLNGASIAGCSSWEEYKTKKKKLVSPKNELNIKSHISLEWDGNRKKVVAKREQIGLSQNDLRTFVDPSPQHHNILADVIAIPREIFEVDNLNRVLSHEVWQNNLSENEREYLMQFLPKGSDAEEVVQTLLAGDNFHFGNPFVKWGDLLCSGNLHPDAVIHQELCIKSNKKAYYSEIQQYRNDMIKYLQKLKETWESSKDPEKEVLQKIRRSRRDADRRVSLNANESRFRELEDDAVATSESCSLVAEEKTCSSDNQNSSMSKGGELERSHRIHEKDFMGDKSRKPLVASDDAKPRKGEKLHKRNIHHIDGVKYMSYLKISKKQHQLVKNMKQSGKSIQSKSLNRVLGNLDTLHVQPYEEFVKEERKKLHEHWLQLANKDLPIAYENWRRRRLQRCEITKSLEQDMKDKLESLMEEEEKLNHGCCLQDQSDQGARKHEYRLENEEELNHNNCFRDESDQDAGPHESDMQDEEEMHDEAVVDYQNDQGAREYEAILEDEEKEIHDRILLDNQNGIRNQESYVEDNELSGSGTSEYQFPQQNSSLSRGHDLNPIDTDSESNHVASKSNDASPNASEYLGNANTADASISQGVPISSSGDAWPAVSMQHSFYDSTANHEYTSAIELSLPHPVNGTHRPQLIDLESDVHGDDTGKDLLHRQCDDGSFSSYTNHDRSGLLQSLIKGQQMLPYHTEQKLMRLDFQSSNNVFIEDGHFTGHIQRQLQPSLPLEQGLKRRGENYMQQSISEGIYSEGSPYLLPRQGHVPPVNLQDWPVNPVRMPAQAQPHMNNDVLLTQNWFSGERPVRGGWNGTGSVSGPAQSVGCNTDQSLFSVLSQCNQLRTNNYFDSMGPTEQLMLPRNYEMASGVAPRISNSLPQTTHPLDYLNGRDTASSVTPDDIGWMTSLPQSSGLHDPVGKPYLRSWNQ</sequence>
<organism evidence="5">
    <name type="scientific">Manihot esculenta</name>
    <name type="common">Cassava</name>
    <name type="synonym">Jatropha manihot</name>
    <dbReference type="NCBI Taxonomy" id="3983"/>
    <lineage>
        <taxon>Eukaryota</taxon>
        <taxon>Viridiplantae</taxon>
        <taxon>Streptophyta</taxon>
        <taxon>Embryophyta</taxon>
        <taxon>Tracheophyta</taxon>
        <taxon>Spermatophyta</taxon>
        <taxon>Magnoliopsida</taxon>
        <taxon>eudicotyledons</taxon>
        <taxon>Gunneridae</taxon>
        <taxon>Pentapetalae</taxon>
        <taxon>rosids</taxon>
        <taxon>fabids</taxon>
        <taxon>Malpighiales</taxon>
        <taxon>Euphorbiaceae</taxon>
        <taxon>Crotonoideae</taxon>
        <taxon>Manihoteae</taxon>
        <taxon>Manihot</taxon>
    </lineage>
</organism>
<dbReference type="PANTHER" id="PTHR13052:SF2">
    <property type="entry name" value="NUCLEAR FACTOR KAPPA-B-BINDING PROTEIN"/>
    <property type="match status" value="1"/>
</dbReference>
<evidence type="ECO:0000256" key="3">
    <source>
        <dbReference type="SAM" id="MobiDB-lite"/>
    </source>
</evidence>
<gene>
    <name evidence="5" type="ORF">MANES_04G093600</name>
</gene>
<keyword evidence="2" id="KW-0539">Nucleus</keyword>
<reference evidence="5" key="1">
    <citation type="submission" date="2016-02" db="EMBL/GenBank/DDBJ databases">
        <title>WGS assembly of Manihot esculenta.</title>
        <authorList>
            <person name="Bredeson J.V."/>
            <person name="Prochnik S.E."/>
            <person name="Lyons J.B."/>
            <person name="Schmutz J."/>
            <person name="Grimwood J."/>
            <person name="Vrebalov J."/>
            <person name="Bart R.S."/>
            <person name="Amuge T."/>
            <person name="Ferguson M.E."/>
            <person name="Green R."/>
            <person name="Putnam N."/>
            <person name="Stites J."/>
            <person name="Rounsley S."/>
            <person name="Rokhsar D.S."/>
        </authorList>
    </citation>
    <scope>NUCLEOTIDE SEQUENCE [LARGE SCALE GENOMIC DNA]</scope>
    <source>
        <tissue evidence="5">Leaf</tissue>
    </source>
</reference>
<dbReference type="InterPro" id="IPR044867">
    <property type="entry name" value="DEUBAD_dom"/>
</dbReference>
<evidence type="ECO:0000313" key="5">
    <source>
        <dbReference type="EMBL" id="OAY52562.1"/>
    </source>
</evidence>
<proteinExistence type="predicted"/>